<dbReference type="SUPFAM" id="SSF52096">
    <property type="entry name" value="ClpP/crotonase"/>
    <property type="match status" value="1"/>
</dbReference>
<dbReference type="PROSITE" id="PS50106">
    <property type="entry name" value="PDZ"/>
    <property type="match status" value="1"/>
</dbReference>
<feature type="domain" description="PDZ" evidence="7">
    <location>
        <begin position="123"/>
        <end position="193"/>
    </location>
</feature>
<dbReference type="InterPro" id="IPR005151">
    <property type="entry name" value="Tail-specific_protease"/>
</dbReference>
<dbReference type="PANTHER" id="PTHR32060">
    <property type="entry name" value="TAIL-SPECIFIC PROTEASE"/>
    <property type="match status" value="1"/>
</dbReference>
<dbReference type="AlphaFoldDB" id="A0A1S8TPX6"/>
<keyword evidence="9" id="KW-1185">Reference proteome</keyword>
<keyword evidence="6" id="KW-0812">Transmembrane</keyword>
<dbReference type="InterPro" id="IPR001478">
    <property type="entry name" value="PDZ"/>
</dbReference>
<comment type="similarity">
    <text evidence="1 5">Belongs to the peptidase S41A family.</text>
</comment>
<name>A0A1S8TPX6_9CLOT</name>
<evidence type="ECO:0000256" key="3">
    <source>
        <dbReference type="ARBA" id="ARBA00022801"/>
    </source>
</evidence>
<evidence type="ECO:0000313" key="9">
    <source>
        <dbReference type="Proteomes" id="UP000190890"/>
    </source>
</evidence>
<dbReference type="SMART" id="SM00245">
    <property type="entry name" value="TSPc"/>
    <property type="match status" value="1"/>
</dbReference>
<gene>
    <name evidence="8" type="primary">ctpB</name>
    <name evidence="8" type="ORF">CLPUN_14790</name>
</gene>
<evidence type="ECO:0000256" key="1">
    <source>
        <dbReference type="ARBA" id="ARBA00009179"/>
    </source>
</evidence>
<keyword evidence="2 5" id="KW-0645">Protease</keyword>
<dbReference type="SMART" id="SM00228">
    <property type="entry name" value="PDZ"/>
    <property type="match status" value="1"/>
</dbReference>
<keyword evidence="6" id="KW-0472">Membrane</keyword>
<dbReference type="GO" id="GO:0006508">
    <property type="term" value="P:proteolysis"/>
    <property type="evidence" value="ECO:0007669"/>
    <property type="project" value="UniProtKB-KW"/>
</dbReference>
<dbReference type="STRING" id="29367.CLPUN_14790"/>
<dbReference type="InterPro" id="IPR029045">
    <property type="entry name" value="ClpP/crotonase-like_dom_sf"/>
</dbReference>
<dbReference type="Gene3D" id="3.90.226.10">
    <property type="entry name" value="2-enoyl-CoA Hydratase, Chain A, domain 1"/>
    <property type="match status" value="1"/>
</dbReference>
<dbReference type="NCBIfam" id="TIGR00225">
    <property type="entry name" value="prc"/>
    <property type="match status" value="1"/>
</dbReference>
<dbReference type="Pfam" id="PF13180">
    <property type="entry name" value="PDZ_2"/>
    <property type="match status" value="1"/>
</dbReference>
<dbReference type="RefSeq" id="WP_077846664.1">
    <property type="nucleotide sequence ID" value="NZ_LZZM01000098.1"/>
</dbReference>
<evidence type="ECO:0000313" key="8">
    <source>
        <dbReference type="EMBL" id="OOM79798.1"/>
    </source>
</evidence>
<evidence type="ECO:0000256" key="4">
    <source>
        <dbReference type="ARBA" id="ARBA00022825"/>
    </source>
</evidence>
<dbReference type="Gene3D" id="2.30.42.10">
    <property type="match status" value="1"/>
</dbReference>
<evidence type="ECO:0000256" key="5">
    <source>
        <dbReference type="RuleBase" id="RU004404"/>
    </source>
</evidence>
<dbReference type="GO" id="GO:0004252">
    <property type="term" value="F:serine-type endopeptidase activity"/>
    <property type="evidence" value="ECO:0007669"/>
    <property type="project" value="UniProtKB-EC"/>
</dbReference>
<dbReference type="InterPro" id="IPR055210">
    <property type="entry name" value="CtpA/B_N"/>
</dbReference>
<evidence type="ECO:0000256" key="6">
    <source>
        <dbReference type="SAM" id="Phobius"/>
    </source>
</evidence>
<dbReference type="SUPFAM" id="SSF50156">
    <property type="entry name" value="PDZ domain-like"/>
    <property type="match status" value="1"/>
</dbReference>
<keyword evidence="4 5" id="KW-0720">Serine protease</keyword>
<dbReference type="GO" id="GO:0007165">
    <property type="term" value="P:signal transduction"/>
    <property type="evidence" value="ECO:0007669"/>
    <property type="project" value="TreeGrafter"/>
</dbReference>
<dbReference type="Pfam" id="PF22694">
    <property type="entry name" value="CtpB_N-like"/>
    <property type="match status" value="1"/>
</dbReference>
<comment type="caution">
    <text evidence="8">The sequence shown here is derived from an EMBL/GenBank/DDBJ whole genome shotgun (WGS) entry which is preliminary data.</text>
</comment>
<keyword evidence="3 5" id="KW-0378">Hydrolase</keyword>
<dbReference type="InterPro" id="IPR004447">
    <property type="entry name" value="Peptidase_S41A"/>
</dbReference>
<dbReference type="PANTHER" id="PTHR32060:SF30">
    <property type="entry name" value="CARBOXY-TERMINAL PROCESSING PROTEASE CTPA"/>
    <property type="match status" value="1"/>
</dbReference>
<dbReference type="Gene3D" id="3.30.750.44">
    <property type="match status" value="1"/>
</dbReference>
<organism evidence="8 9">
    <name type="scientific">Clostridium puniceum</name>
    <dbReference type="NCBI Taxonomy" id="29367"/>
    <lineage>
        <taxon>Bacteria</taxon>
        <taxon>Bacillati</taxon>
        <taxon>Bacillota</taxon>
        <taxon>Clostridia</taxon>
        <taxon>Eubacteriales</taxon>
        <taxon>Clostridiaceae</taxon>
        <taxon>Clostridium</taxon>
    </lineage>
</organism>
<dbReference type="GO" id="GO:0030288">
    <property type="term" value="C:outer membrane-bounded periplasmic space"/>
    <property type="evidence" value="ECO:0007669"/>
    <property type="project" value="TreeGrafter"/>
</dbReference>
<reference evidence="8 9" key="1">
    <citation type="submission" date="2016-05" db="EMBL/GenBank/DDBJ databases">
        <title>Microbial solvent formation.</title>
        <authorList>
            <person name="Poehlein A."/>
            <person name="Montoya Solano J.D."/>
            <person name="Flitsch S."/>
            <person name="Krabben P."/>
            <person name="Duerre P."/>
            <person name="Daniel R."/>
        </authorList>
    </citation>
    <scope>NUCLEOTIDE SEQUENCE [LARGE SCALE GENOMIC DNA]</scope>
    <source>
        <strain evidence="8 9">DSM 2619</strain>
    </source>
</reference>
<dbReference type="OrthoDB" id="9812068at2"/>
<feature type="transmembrane region" description="Helical" evidence="6">
    <location>
        <begin position="20"/>
        <end position="41"/>
    </location>
</feature>
<accession>A0A1S8TPX6</accession>
<dbReference type="EC" id="3.4.21.102" evidence="8"/>
<dbReference type="Proteomes" id="UP000190890">
    <property type="component" value="Unassembled WGS sequence"/>
</dbReference>
<dbReference type="InterPro" id="IPR036034">
    <property type="entry name" value="PDZ_sf"/>
</dbReference>
<dbReference type="Pfam" id="PF03572">
    <property type="entry name" value="Peptidase_S41"/>
    <property type="match status" value="1"/>
</dbReference>
<dbReference type="EMBL" id="LZZM01000098">
    <property type="protein sequence ID" value="OOM79798.1"/>
    <property type="molecule type" value="Genomic_DNA"/>
</dbReference>
<evidence type="ECO:0000256" key="2">
    <source>
        <dbReference type="ARBA" id="ARBA00022670"/>
    </source>
</evidence>
<evidence type="ECO:0000259" key="7">
    <source>
        <dbReference type="PROSITE" id="PS50106"/>
    </source>
</evidence>
<protein>
    <submittedName>
        <fullName evidence="8">Carboxy-terminal processing protease CtpB</fullName>
        <ecNumber evidence="8">3.4.21.102</ecNumber>
    </submittedName>
</protein>
<proteinExistence type="inferred from homology"/>
<dbReference type="CDD" id="cd07560">
    <property type="entry name" value="Peptidase_S41_CPP"/>
    <property type="match status" value="1"/>
</dbReference>
<keyword evidence="6" id="KW-1133">Transmembrane helix</keyword>
<sequence>MRDSKNYIFANNKVNRKRIIIPMISCIAIFALVGIISFVSFCAGNYAATRGIFLVKTPSEQVQSTVQQLNDRSKYAALFQVRDKLIEKFDGDVDDNKLLEGAIKGMTNSLNDQYTMFMNKDEFAALMKQSSGNITGIGVTITSKDNELTIIDTIKDSPADRAGLIANDVIKKINDIELSGDDSQKAVSIITEAKNSELKLTIKRVGVDEFDVNIVPEKVKIKSVEGSMINSNIGYIRIKTFMNENTTEDFKNTIADLRSQGMKGIILDLRENPGGLLTEAVGVASQFIPKDKIITYTIDKYGNRYDSVSIGGVAEGTPLVILVNGNSASASEVVTGSLRDYKLATIIGETTFGKGIVQQSFKFSDEIGGLKVTISKYYTPNGENIHKKGITPEVEIKTPVGIDENAYDKNTDEQLKAAMEKIQEKVQ</sequence>